<dbReference type="Proteomes" id="UP000831768">
    <property type="component" value="Plasmid unnamed2"/>
</dbReference>
<reference evidence="1" key="1">
    <citation type="submission" date="2022-04" db="EMBL/GenBank/DDBJ databases">
        <title>Halocatena sp. nov., isolated from a salt lake.</title>
        <authorList>
            <person name="Cui H.-L."/>
        </authorList>
    </citation>
    <scope>NUCLEOTIDE SEQUENCE</scope>
    <source>
        <strain evidence="1">AD-1</strain>
        <plasmid evidence="1">unnamed2</plasmid>
    </source>
</reference>
<proteinExistence type="predicted"/>
<gene>
    <name evidence="1" type="ORF">MW046_17085</name>
</gene>
<keyword evidence="1" id="KW-0614">Plasmid</keyword>
<dbReference type="AlphaFoldDB" id="A0A8U0A9V8"/>
<dbReference type="InterPro" id="IPR036388">
    <property type="entry name" value="WH-like_DNA-bd_sf"/>
</dbReference>
<sequence>MTLASRQLNGLDAVLLDLLYDGRVTPLSAQTLLSERSVAEGSRQYTNRRLGRLAEHGHARNIEGSGVYELVDDPRPVSDDLAIEQFKRLSEALDTPITVGETVYETGDRHPVADGVEDDDP</sequence>
<dbReference type="Gene3D" id="1.10.10.10">
    <property type="entry name" value="Winged helix-like DNA-binding domain superfamily/Winged helix DNA-binding domain"/>
    <property type="match status" value="1"/>
</dbReference>
<protein>
    <submittedName>
        <fullName evidence="1">Uncharacterized protein</fullName>
    </submittedName>
</protein>
<dbReference type="RefSeq" id="WP_247995397.1">
    <property type="nucleotide sequence ID" value="NZ_CP096021.1"/>
</dbReference>
<dbReference type="GeneID" id="71929798"/>
<keyword evidence="2" id="KW-1185">Reference proteome</keyword>
<dbReference type="EMBL" id="CP096021">
    <property type="protein sequence ID" value="UPM44743.1"/>
    <property type="molecule type" value="Genomic_DNA"/>
</dbReference>
<accession>A0A8U0A9V8</accession>
<evidence type="ECO:0000313" key="1">
    <source>
        <dbReference type="EMBL" id="UPM44743.1"/>
    </source>
</evidence>
<geneLocation type="plasmid" evidence="1 2">
    <name>unnamed2</name>
</geneLocation>
<dbReference type="KEGG" id="haad:MW046_17085"/>
<organism evidence="1 2">
    <name type="scientific">Halocatena salina</name>
    <dbReference type="NCBI Taxonomy" id="2934340"/>
    <lineage>
        <taxon>Archaea</taxon>
        <taxon>Methanobacteriati</taxon>
        <taxon>Methanobacteriota</taxon>
        <taxon>Stenosarchaea group</taxon>
        <taxon>Halobacteria</taxon>
        <taxon>Halobacteriales</taxon>
        <taxon>Natronomonadaceae</taxon>
        <taxon>Halocatena</taxon>
    </lineage>
</organism>
<name>A0A8U0A9V8_9EURY</name>
<evidence type="ECO:0000313" key="2">
    <source>
        <dbReference type="Proteomes" id="UP000831768"/>
    </source>
</evidence>